<evidence type="ECO:0000256" key="4">
    <source>
        <dbReference type="ARBA" id="ARBA00006633"/>
    </source>
</evidence>
<dbReference type="GO" id="GO:0048170">
    <property type="term" value="P:positive regulation of long-term neuronal synaptic plasticity"/>
    <property type="evidence" value="ECO:0007669"/>
    <property type="project" value="TreeGrafter"/>
</dbReference>
<feature type="compositionally biased region" description="Gly residues" evidence="16">
    <location>
        <begin position="409"/>
        <end position="424"/>
    </location>
</feature>
<dbReference type="PANTHER" id="PTHR10603:SF7">
    <property type="entry name" value="FRAGILE X MESSENGER RIBONUCLEOPROTEIN 1 HOMOLOG"/>
    <property type="match status" value="1"/>
</dbReference>
<evidence type="ECO:0000256" key="13">
    <source>
        <dbReference type="ARBA" id="ARBA00023274"/>
    </source>
</evidence>
<evidence type="ECO:0000256" key="6">
    <source>
        <dbReference type="ARBA" id="ARBA00022491"/>
    </source>
</evidence>
<keyword evidence="7" id="KW-0677">Repeat</keyword>
<dbReference type="InterPro" id="IPR036612">
    <property type="entry name" value="KH_dom_type_1_sf"/>
</dbReference>
<feature type="compositionally biased region" description="Low complexity" evidence="16">
    <location>
        <begin position="483"/>
        <end position="497"/>
    </location>
</feature>
<feature type="compositionally biased region" description="Polar residues" evidence="16">
    <location>
        <begin position="384"/>
        <end position="393"/>
    </location>
</feature>
<dbReference type="InterPro" id="IPR004087">
    <property type="entry name" value="KH_dom"/>
</dbReference>
<feature type="compositionally biased region" description="Basic and acidic residues" evidence="16">
    <location>
        <begin position="394"/>
        <end position="408"/>
    </location>
</feature>
<dbReference type="GO" id="GO:0003730">
    <property type="term" value="F:mRNA 3'-UTR binding"/>
    <property type="evidence" value="ECO:0007669"/>
    <property type="project" value="TreeGrafter"/>
</dbReference>
<keyword evidence="11" id="KW-0770">Synapse</keyword>
<dbReference type="InterPro" id="IPR040472">
    <property type="entry name" value="FMRP_KH0"/>
</dbReference>
<keyword evidence="6" id="KW-0678">Repressor</keyword>
<evidence type="ECO:0000256" key="10">
    <source>
        <dbReference type="ARBA" id="ARBA00022902"/>
    </source>
</evidence>
<dbReference type="InterPro" id="IPR008395">
    <property type="entry name" value="Agenet-like_dom"/>
</dbReference>
<dbReference type="GO" id="GO:0045727">
    <property type="term" value="P:positive regulation of translation"/>
    <property type="evidence" value="ECO:0007669"/>
    <property type="project" value="TreeGrafter"/>
</dbReference>
<evidence type="ECO:0000313" key="18">
    <source>
        <dbReference type="EMBL" id="NOV49817.1"/>
    </source>
</evidence>
<keyword evidence="13" id="KW-0687">Ribonucleoprotein</keyword>
<dbReference type="AlphaFoldDB" id="A0A6M2DZ12"/>
<dbReference type="SUPFAM" id="SSF54791">
    <property type="entry name" value="Eukaryotic type KH-domain (KH-domain type I)"/>
    <property type="match status" value="2"/>
</dbReference>
<feature type="domain" description="Agenet-like" evidence="17">
    <location>
        <begin position="4"/>
        <end position="50"/>
    </location>
</feature>
<dbReference type="InterPro" id="IPR040148">
    <property type="entry name" value="FMR1"/>
</dbReference>
<evidence type="ECO:0000256" key="1">
    <source>
        <dbReference type="ARBA" id="ARBA00004210"/>
    </source>
</evidence>
<keyword evidence="5" id="KW-0963">Cytoplasm</keyword>
<feature type="compositionally biased region" description="Basic and acidic residues" evidence="16">
    <location>
        <begin position="428"/>
        <end position="471"/>
    </location>
</feature>
<dbReference type="GO" id="GO:0043204">
    <property type="term" value="C:perikaryon"/>
    <property type="evidence" value="ECO:0007669"/>
    <property type="project" value="UniProtKB-SubCell"/>
</dbReference>
<comment type="subcellular location">
    <subcellularLocation>
        <location evidence="3">Cell projection</location>
        <location evidence="3">Neuron projection</location>
    </subcellularLocation>
    <subcellularLocation>
        <location evidence="1">Cytoplasm</location>
        <location evidence="1">Stress granule</location>
    </subcellularLocation>
    <subcellularLocation>
        <location evidence="2">Perikaryon</location>
    </subcellularLocation>
    <subcellularLocation>
        <location evidence="14">Synapse</location>
    </subcellularLocation>
</comment>
<dbReference type="GO" id="GO:0043488">
    <property type="term" value="P:regulation of mRNA stability"/>
    <property type="evidence" value="ECO:0007669"/>
    <property type="project" value="TreeGrafter"/>
</dbReference>
<dbReference type="Pfam" id="PF18336">
    <property type="entry name" value="Tudor_FRX1"/>
    <property type="match status" value="1"/>
</dbReference>
<keyword evidence="12" id="KW-0966">Cell projection</keyword>
<evidence type="ECO:0000256" key="3">
    <source>
        <dbReference type="ARBA" id="ARBA00004487"/>
    </source>
</evidence>
<dbReference type="InterPro" id="IPR041560">
    <property type="entry name" value="Tudor_FRM1"/>
</dbReference>
<dbReference type="GO" id="GO:0043005">
    <property type="term" value="C:neuron projection"/>
    <property type="evidence" value="ECO:0007669"/>
    <property type="project" value="UniProtKB-SubCell"/>
</dbReference>
<dbReference type="GO" id="GO:1990904">
    <property type="term" value="C:ribonucleoprotein complex"/>
    <property type="evidence" value="ECO:0007669"/>
    <property type="project" value="UniProtKB-KW"/>
</dbReference>
<evidence type="ECO:0000256" key="8">
    <source>
        <dbReference type="ARBA" id="ARBA00022845"/>
    </source>
</evidence>
<dbReference type="FunFam" id="3.30.1370.10:FF:000004">
    <property type="entry name" value="Fragile X mental retardation 1, isoform CRA_e"/>
    <property type="match status" value="1"/>
</dbReference>
<evidence type="ECO:0000256" key="9">
    <source>
        <dbReference type="ARBA" id="ARBA00022884"/>
    </source>
</evidence>
<dbReference type="SMART" id="SM00322">
    <property type="entry name" value="KH"/>
    <property type="match status" value="2"/>
</dbReference>
<dbReference type="GO" id="GO:0045182">
    <property type="term" value="F:translation regulator activity"/>
    <property type="evidence" value="ECO:0007669"/>
    <property type="project" value="TreeGrafter"/>
</dbReference>
<dbReference type="GO" id="GO:0007399">
    <property type="term" value="P:nervous system development"/>
    <property type="evidence" value="ECO:0007669"/>
    <property type="project" value="UniProtKB-KW"/>
</dbReference>
<dbReference type="PROSITE" id="PS50084">
    <property type="entry name" value="KH_TYPE_1"/>
    <property type="match status" value="2"/>
</dbReference>
<protein>
    <submittedName>
        <fullName evidence="18">Putative synaptic functional regulator fmr1 isoform x6</fullName>
    </submittedName>
</protein>
<dbReference type="Pfam" id="PF05641">
    <property type="entry name" value="Agenet"/>
    <property type="match status" value="1"/>
</dbReference>
<dbReference type="PROSITE" id="PS51641">
    <property type="entry name" value="AGENET_LIKE"/>
    <property type="match status" value="2"/>
</dbReference>
<sequence length="503" mass="57107">MEDLAVEVCGENGAYYKGVVTEVHDEELSVAFENEWQPENRFPFSLVRLPPKESRPTEFTEGQEVEVFSRANDLEACGWWRATIKMVKGDFHVVEYLGWESTYTEIVGSDRLRAKNTNPPIDVNTFCKFEIEVPEENREDAKIENAHKDFQKAIGAALCRYIPERGVLSIVSRREISRKNSAILQGMHFRNLGRKVVLLKRTEEIARQLESTKLNNQGGFTDEFCVRDDLMGLAIGAHGANIQNARKLEGVTNIELEENSCTFKIYGETDAAVKKARSLLEYSEESIQVPRNLVGKVIGKNGRIIQEIVDKSGVVRVKIEGDNEPRPTIPREEGQVPFVFVGTMDSISNAKLLLEYHLAHLKEVEQLQKSRFEIELQLRTVHGSNTSQNFSSNRRTDRGYSSEVETGRPGRGGNRGRGRGGGGRTTPRYHDQNKFTNHVDSKQQTPREERQNNVRGDRDRERERERERDSARSSNDNARGRNNRPNRGGRAPNNKGNVPGERK</sequence>
<feature type="region of interest" description="Disordered" evidence="16">
    <location>
        <begin position="384"/>
        <end position="503"/>
    </location>
</feature>
<dbReference type="FunFam" id="2.30.30.140:FF:000103">
    <property type="entry name" value="Fmr1, isoform J"/>
    <property type="match status" value="1"/>
</dbReference>
<evidence type="ECO:0000256" key="16">
    <source>
        <dbReference type="SAM" id="MobiDB-lite"/>
    </source>
</evidence>
<dbReference type="Gene3D" id="3.30.1370.10">
    <property type="entry name" value="K Homology domain, type 1"/>
    <property type="match status" value="2"/>
</dbReference>
<dbReference type="CDD" id="cd22427">
    <property type="entry name" value="KH_I_FMR1_FXR_rpt3"/>
    <property type="match status" value="1"/>
</dbReference>
<evidence type="ECO:0000256" key="7">
    <source>
        <dbReference type="ARBA" id="ARBA00022737"/>
    </source>
</evidence>
<dbReference type="GO" id="GO:0099577">
    <property type="term" value="P:regulation of translation at presynapse, modulating synaptic transmission"/>
    <property type="evidence" value="ECO:0007669"/>
    <property type="project" value="TreeGrafter"/>
</dbReference>
<comment type="similarity">
    <text evidence="4">Belongs to the FMR1 family.</text>
</comment>
<dbReference type="Pfam" id="PF00013">
    <property type="entry name" value="KH_1"/>
    <property type="match status" value="2"/>
</dbReference>
<keyword evidence="10" id="KW-0524">Neurogenesis</keyword>
<name>A0A6M2DZ12_XENCH</name>
<evidence type="ECO:0000256" key="14">
    <source>
        <dbReference type="ARBA" id="ARBA00034103"/>
    </source>
</evidence>
<accession>A0A6M2DZ12</accession>
<feature type="domain" description="Agenet-like" evidence="17">
    <location>
        <begin position="63"/>
        <end position="115"/>
    </location>
</feature>
<dbReference type="CDD" id="cd22425">
    <property type="entry name" value="KH_I_FMR1_FXR_rpt1"/>
    <property type="match status" value="1"/>
</dbReference>
<evidence type="ECO:0000256" key="12">
    <source>
        <dbReference type="ARBA" id="ARBA00023273"/>
    </source>
</evidence>
<evidence type="ECO:0000256" key="2">
    <source>
        <dbReference type="ARBA" id="ARBA00004484"/>
    </source>
</evidence>
<reference evidence="18" key="1">
    <citation type="submission" date="2020-03" db="EMBL/GenBank/DDBJ databases">
        <title>Transcriptomic Profiling of the Digestive Tract of the Rat Flea, Xenopsylla cheopis, Following Blood Feeding and Infection with Yersinia pestis.</title>
        <authorList>
            <person name="Bland D.M."/>
            <person name="Martens C.A."/>
            <person name="Virtaneva K."/>
            <person name="Kanakabandi K."/>
            <person name="Long D."/>
            <person name="Rosenke R."/>
            <person name="Saturday G.A."/>
            <person name="Hoyt F.H."/>
            <person name="Bruno D.P."/>
            <person name="Ribeiro J.M.C."/>
            <person name="Hinnebusch J."/>
        </authorList>
    </citation>
    <scope>NUCLEOTIDE SEQUENCE</scope>
</reference>
<evidence type="ECO:0000256" key="5">
    <source>
        <dbReference type="ARBA" id="ARBA00022490"/>
    </source>
</evidence>
<dbReference type="GO" id="GO:0051028">
    <property type="term" value="P:mRNA transport"/>
    <property type="evidence" value="ECO:0007669"/>
    <property type="project" value="TreeGrafter"/>
</dbReference>
<keyword evidence="8" id="KW-0810">Translation regulation</keyword>
<proteinExistence type="inferred from homology"/>
<dbReference type="InterPro" id="IPR004088">
    <property type="entry name" value="KH_dom_type_1"/>
</dbReference>
<keyword evidence="9 15" id="KW-0694">RNA-binding</keyword>
<dbReference type="GO" id="GO:0098793">
    <property type="term" value="C:presynapse"/>
    <property type="evidence" value="ECO:0007669"/>
    <property type="project" value="GOC"/>
</dbReference>
<dbReference type="FunFam" id="3.30.1370.10:FF:000054">
    <property type="entry name" value="Fragile X mental retardation protein 1"/>
    <property type="match status" value="1"/>
</dbReference>
<dbReference type="PANTHER" id="PTHR10603">
    <property type="entry name" value="FRAGILE X MENTAL RETARDATION SYNDROME-RELATED PROTEIN"/>
    <property type="match status" value="1"/>
</dbReference>
<dbReference type="GO" id="GO:0010494">
    <property type="term" value="C:cytoplasmic stress granule"/>
    <property type="evidence" value="ECO:0007669"/>
    <property type="project" value="UniProtKB-SubCell"/>
</dbReference>
<evidence type="ECO:0000256" key="15">
    <source>
        <dbReference type="PROSITE-ProRule" id="PRU00117"/>
    </source>
</evidence>
<dbReference type="EMBL" id="GIIL01006091">
    <property type="protein sequence ID" value="NOV49817.1"/>
    <property type="molecule type" value="Transcribed_RNA"/>
</dbReference>
<evidence type="ECO:0000259" key="17">
    <source>
        <dbReference type="PROSITE" id="PS51641"/>
    </source>
</evidence>
<evidence type="ECO:0000256" key="11">
    <source>
        <dbReference type="ARBA" id="ARBA00023018"/>
    </source>
</evidence>
<dbReference type="Gene3D" id="2.30.30.140">
    <property type="match status" value="2"/>
</dbReference>
<dbReference type="GO" id="GO:0048513">
    <property type="term" value="P:animal organ development"/>
    <property type="evidence" value="ECO:0007669"/>
    <property type="project" value="TreeGrafter"/>
</dbReference>
<organism evidence="18">
    <name type="scientific">Xenopsylla cheopis</name>
    <name type="common">Oriental rat flea</name>
    <name type="synonym">Pulex cheopis</name>
    <dbReference type="NCBI Taxonomy" id="163159"/>
    <lineage>
        <taxon>Eukaryota</taxon>
        <taxon>Metazoa</taxon>
        <taxon>Ecdysozoa</taxon>
        <taxon>Arthropoda</taxon>
        <taxon>Hexapoda</taxon>
        <taxon>Insecta</taxon>
        <taxon>Pterygota</taxon>
        <taxon>Neoptera</taxon>
        <taxon>Endopterygota</taxon>
        <taxon>Siphonaptera</taxon>
        <taxon>Pulicidae</taxon>
        <taxon>Xenopsyllinae</taxon>
        <taxon>Xenopsylla</taxon>
    </lineage>
</organism>
<dbReference type="Pfam" id="PF17904">
    <property type="entry name" value="KH_9"/>
    <property type="match status" value="1"/>
</dbReference>
<dbReference type="CDD" id="cd20402">
    <property type="entry name" value="Tudor_Agenet_FMRP-like_rpt1"/>
    <property type="match status" value="1"/>
</dbReference>
<dbReference type="GO" id="GO:0005634">
    <property type="term" value="C:nucleus"/>
    <property type="evidence" value="ECO:0007669"/>
    <property type="project" value="TreeGrafter"/>
</dbReference>